<evidence type="ECO:0000313" key="1">
    <source>
        <dbReference type="EMBL" id="ONF91847.1"/>
    </source>
</evidence>
<reference evidence="1 2" key="1">
    <citation type="submission" date="2017-01" db="EMBL/GenBank/DDBJ databases">
        <title>Comparative genomic analysis of Brazilian Leptospira santarosai.</title>
        <authorList>
            <person name="Moreno L.Z."/>
            <person name="Miraglia F."/>
            <person name="Kremer F.S."/>
            <person name="Eslabao M.R."/>
            <person name="Lilenbaum W."/>
            <person name="Dellagostin O.A."/>
            <person name="Moreno A.M."/>
        </authorList>
    </citation>
    <scope>NUCLEOTIDE SEQUENCE [LARGE SCALE GENOMIC DNA]</scope>
    <source>
        <strain evidence="1 2">M52/8-19</strain>
    </source>
</reference>
<dbReference type="AlphaFoldDB" id="A0AB73M5Y2"/>
<dbReference type="EMBL" id="MTSU01000016">
    <property type="protein sequence ID" value="ONF91847.1"/>
    <property type="molecule type" value="Genomic_DNA"/>
</dbReference>
<comment type="caution">
    <text evidence="1">The sequence shown here is derived from an EMBL/GenBank/DDBJ whole genome shotgun (WGS) entry which is preliminary data.</text>
</comment>
<organism evidence="1 2">
    <name type="scientific">Leptospira santarosai</name>
    <dbReference type="NCBI Taxonomy" id="28183"/>
    <lineage>
        <taxon>Bacteria</taxon>
        <taxon>Pseudomonadati</taxon>
        <taxon>Spirochaetota</taxon>
        <taxon>Spirochaetia</taxon>
        <taxon>Leptospirales</taxon>
        <taxon>Leptospiraceae</taxon>
        <taxon>Leptospira</taxon>
    </lineage>
</organism>
<sequence length="67" mass="7795">MLKAKNKRLKRKLTEVRKVIVITIHHPFNFSSFNNSKVCLSITGCPKFCFKTEIGFKMNGTLFCRDE</sequence>
<name>A0AB73M5Y2_9LEPT</name>
<proteinExistence type="predicted"/>
<accession>A0AB73M5Y2</accession>
<protein>
    <submittedName>
        <fullName evidence="1">Uncharacterized protein</fullName>
    </submittedName>
</protein>
<dbReference type="Proteomes" id="UP000189337">
    <property type="component" value="Unassembled WGS sequence"/>
</dbReference>
<evidence type="ECO:0000313" key="2">
    <source>
        <dbReference type="Proteomes" id="UP000189337"/>
    </source>
</evidence>
<gene>
    <name evidence="1" type="ORF">BWD14_15135</name>
</gene>